<feature type="region of interest" description="Disordered" evidence="2">
    <location>
        <begin position="28"/>
        <end position="296"/>
    </location>
</feature>
<feature type="compositionally biased region" description="Basic and acidic residues" evidence="2">
    <location>
        <begin position="218"/>
        <end position="292"/>
    </location>
</feature>
<proteinExistence type="predicted"/>
<evidence type="ECO:0008006" key="5">
    <source>
        <dbReference type="Google" id="ProtNLM"/>
    </source>
</evidence>
<dbReference type="InterPro" id="IPR002885">
    <property type="entry name" value="PPR_rpt"/>
</dbReference>
<reference evidence="3 4" key="1">
    <citation type="journal article" date="2021" name="DNA Res.">
        <title>Genome analysis of Candida subhashii reveals its hybrid nature and dual mitochondrial genome conformations.</title>
        <authorList>
            <person name="Mixao V."/>
            <person name="Hegedusova E."/>
            <person name="Saus E."/>
            <person name="Pryszcz L.P."/>
            <person name="Cillingova A."/>
            <person name="Nosek J."/>
            <person name="Gabaldon T."/>
        </authorList>
    </citation>
    <scope>NUCLEOTIDE SEQUENCE [LARGE SCALE GENOMIC DNA]</scope>
    <source>
        <strain evidence="3 4">CBS 10753</strain>
    </source>
</reference>
<dbReference type="Pfam" id="PF13041">
    <property type="entry name" value="PPR_2"/>
    <property type="match status" value="1"/>
</dbReference>
<feature type="compositionally biased region" description="Basic and acidic residues" evidence="2">
    <location>
        <begin position="97"/>
        <end position="207"/>
    </location>
</feature>
<evidence type="ECO:0000313" key="4">
    <source>
        <dbReference type="Proteomes" id="UP000694255"/>
    </source>
</evidence>
<feature type="compositionally biased region" description="Basic and acidic residues" evidence="2">
    <location>
        <begin position="31"/>
        <end position="54"/>
    </location>
</feature>
<dbReference type="OrthoDB" id="185373at2759"/>
<evidence type="ECO:0000256" key="1">
    <source>
        <dbReference type="ARBA" id="ARBA00004173"/>
    </source>
</evidence>
<organism evidence="3 4">
    <name type="scientific">[Candida] subhashii</name>
    <dbReference type="NCBI Taxonomy" id="561895"/>
    <lineage>
        <taxon>Eukaryota</taxon>
        <taxon>Fungi</taxon>
        <taxon>Dikarya</taxon>
        <taxon>Ascomycota</taxon>
        <taxon>Saccharomycotina</taxon>
        <taxon>Pichiomycetes</taxon>
        <taxon>Debaryomycetaceae</taxon>
        <taxon>Spathaspora</taxon>
    </lineage>
</organism>
<feature type="compositionally biased region" description="Basic and acidic residues" evidence="2">
    <location>
        <begin position="1174"/>
        <end position="1202"/>
    </location>
</feature>
<gene>
    <name evidence="3" type="ORF">J8A68_004179</name>
</gene>
<feature type="compositionally biased region" description="Low complexity" evidence="2">
    <location>
        <begin position="1237"/>
        <end position="1246"/>
    </location>
</feature>
<accession>A0A8J5UVL3</accession>
<feature type="compositionally biased region" description="Basic and acidic residues" evidence="2">
    <location>
        <begin position="1213"/>
        <end position="1223"/>
    </location>
</feature>
<name>A0A8J5UVL3_9ASCO</name>
<feature type="compositionally biased region" description="Basic and acidic residues" evidence="2">
    <location>
        <begin position="75"/>
        <end position="90"/>
    </location>
</feature>
<feature type="region of interest" description="Disordered" evidence="2">
    <location>
        <begin position="1174"/>
        <end position="1294"/>
    </location>
</feature>
<keyword evidence="4" id="KW-1185">Reference proteome</keyword>
<protein>
    <recommendedName>
        <fullName evidence="5">Mitochondrial group I intron splicing factor CCM1</fullName>
    </recommendedName>
</protein>
<dbReference type="RefSeq" id="XP_049262518.1">
    <property type="nucleotide sequence ID" value="XM_049408110.1"/>
</dbReference>
<feature type="compositionally biased region" description="Basic and acidic residues" evidence="2">
    <location>
        <begin position="1253"/>
        <end position="1277"/>
    </location>
</feature>
<evidence type="ECO:0000313" key="3">
    <source>
        <dbReference type="EMBL" id="KAG7662285.1"/>
    </source>
</evidence>
<feature type="compositionally biased region" description="Acidic residues" evidence="2">
    <location>
        <begin position="1224"/>
        <end position="1236"/>
    </location>
</feature>
<comment type="subcellular location">
    <subcellularLocation>
        <location evidence="1">Mitochondrion</location>
    </subcellularLocation>
</comment>
<comment type="caution">
    <text evidence="3">The sequence shown here is derived from an EMBL/GenBank/DDBJ whole genome shotgun (WGS) entry which is preliminary data.</text>
</comment>
<evidence type="ECO:0000256" key="2">
    <source>
        <dbReference type="SAM" id="MobiDB-lite"/>
    </source>
</evidence>
<sequence length="1294" mass="148556">MLRLSTNALLLSRRPLILSRYLSSSNTSLFSKDRSDRSFDRPKFGGDRPRRSFDNEGSSRTYDREKSGGSYGGERSARSFDRDGPRRSFDKFGSGRSFDRNGSDRSFNKFGSDRSFNKFGSDRAFDREGPNRSFDRERSSRPYDSDRPKRSFDGDRSNRPFDREISDRPFNRERSDRPFNRERSDRPFDRERSNRPYDNERSNRSNDGEGSNISWEGGKPRRSFDSERSNRPYDRERSNRPYDRERSNRPYDRERSNRPSDRERSGRPYDRERSDRPYDRDAPRGKFYERKPQSFQDKLQQYIDSGVISLPTKSQTTFKPQKPKSGEYDLRKALETLISKYDASLFVDDEGHSLDITTLNAHDLKFDSPKAKWVFDNLMKFKEITKKRPERGLMLALLGTNMDQLEEPFYIAKNILQLLEIDNDPARALYLANMSTKAAAAPGMNLIMRWVIEKNGVQEGLKLFQKRKDSGIPPNEYTYVMLFDAISKASEWGKVDDALAERVASTFVRQRIIASTDSTKASTCGIEAFNACLNVLVKNFSNNLAHAWKFFDNLAPAENVELIPLHANAHTFSIMLLGLRKFAQHQRQEIMDDSRLSGNERILKLLDVEAWVVKSADVVFAQAMKTAMPPRPPPEDSEDEEAMKRFRTELAKKRFTDIDIYLVSNYISTHVDVTFGTNTGPKSGSHYRYNEKALNLLNQFSPFVNELLQFVAKTTKAKNIAEITTATKKLQERTDSRINEAISEASDYFDPEYQETLNDVLPQSVVPNAEMPNANPQVIMPAPPRIGSRNFINYKEEPLVMFNRRMTYEEGIAVFSNELFEKSRGKKGKKMSKLMQRKMESKDRKYPVNPFILNQTFDAMINLGRFNEYLFAMWYTLVKWGGVKLDLAKLFQKQNVATRGVIPDESIPRYSEEVNYIASGVDKPNIASIVDHSLLSTLMYRIEQNSRAKGTTRTNLIIEMFAVLASPIYNPRGLVPNQLHTINIWQAMLMDLHYYNDYDKAVLQVRNSKKYYINHSQLKASLTNILNYSQAYLIWHERVHGQGKYISNTFTSNFNKVINRLQESEWLDVSPEDKLQIHYLIVKAGILFYRPLKTIPLELEEREFSNSIEPSLNYIREVLSVKNDAKTLDRNELRLYSALGAIRELDSRKDDFNASLKRQCEKIYKNTIVGKSVGKTEAKEETSGKLKTDKEPAAVDSVEKSKSATNEVPAKVEAAEEPVKVEAVEETVVEEIETEAEPSVPTAAAEEPVELPEEVKTTEDAKVESEAKVDDAAKAETAEPAIKGQTEADEQVKK</sequence>
<dbReference type="EMBL" id="JAGSYN010000181">
    <property type="protein sequence ID" value="KAG7662285.1"/>
    <property type="molecule type" value="Genomic_DNA"/>
</dbReference>
<dbReference type="GeneID" id="73470979"/>
<dbReference type="Proteomes" id="UP000694255">
    <property type="component" value="Unassembled WGS sequence"/>
</dbReference>
<dbReference type="GO" id="GO:0005739">
    <property type="term" value="C:mitochondrion"/>
    <property type="evidence" value="ECO:0007669"/>
    <property type="project" value="UniProtKB-SubCell"/>
</dbReference>